<dbReference type="EMBL" id="JAYRBN010000010">
    <property type="protein sequence ID" value="KAL2750439.1"/>
    <property type="molecule type" value="Genomic_DNA"/>
</dbReference>
<evidence type="ECO:0000256" key="1">
    <source>
        <dbReference type="SAM" id="MobiDB-lite"/>
    </source>
</evidence>
<dbReference type="AlphaFoldDB" id="A0ABD2D0E5"/>
<dbReference type="Proteomes" id="UP001607303">
    <property type="component" value="Unassembled WGS sequence"/>
</dbReference>
<comment type="caution">
    <text evidence="3">The sequence shown here is derived from an EMBL/GenBank/DDBJ whole genome shotgun (WGS) entry which is preliminary data.</text>
</comment>
<accession>A0ABD2D0E5</accession>
<reference evidence="3 4" key="1">
    <citation type="journal article" date="2024" name="Ann. Entomol. Soc. Am.">
        <title>Genomic analyses of the southern and eastern yellowjacket wasps (Hymenoptera: Vespidae) reveal evolutionary signatures of social life.</title>
        <authorList>
            <person name="Catto M.A."/>
            <person name="Caine P.B."/>
            <person name="Orr S.E."/>
            <person name="Hunt B.G."/>
            <person name="Goodisman M.A.D."/>
        </authorList>
    </citation>
    <scope>NUCLEOTIDE SEQUENCE [LARGE SCALE GENOMIC DNA]</scope>
    <source>
        <strain evidence="3">232</strain>
        <tissue evidence="3">Head and thorax</tissue>
    </source>
</reference>
<evidence type="ECO:0000313" key="4">
    <source>
        <dbReference type="Proteomes" id="UP001607303"/>
    </source>
</evidence>
<keyword evidence="2" id="KW-0812">Transmembrane</keyword>
<keyword evidence="4" id="KW-1185">Reference proteome</keyword>
<keyword evidence="2" id="KW-0472">Membrane</keyword>
<proteinExistence type="predicted"/>
<evidence type="ECO:0000313" key="3">
    <source>
        <dbReference type="EMBL" id="KAL2750439.1"/>
    </source>
</evidence>
<gene>
    <name evidence="3" type="ORF">V1477_001229</name>
</gene>
<name>A0ABD2D0E5_VESMC</name>
<keyword evidence="2" id="KW-1133">Transmembrane helix</keyword>
<evidence type="ECO:0000256" key="2">
    <source>
        <dbReference type="SAM" id="Phobius"/>
    </source>
</evidence>
<sequence>MAEGKEEEKEEEEENTKKKRIRTGNERELLPLSNLRWQFADPINPISLLIYLLLYYTGERKYYKLKNISNILYYTGERKYYKLKNISNILYYTRESKYYKLKNTSTIDPLVFRRSGSRLVSELETWKTRLYRRFDMRNSPARTGTMKLSLLDDSTRRNVREIGKHPLEKANTLLTFLHFIFLALLWSGLVWFGLVWSGLVWFSLRDVEKLMVPRARKAMPLTRVVELRKMTRTIANEEESKKETDRGSPWAELEGEYKANKPERVLEKSQPKIPCNDESDALSKRFTSFPKASSLRTAFTSARDRNERKLTVRTTKEIADVISLWTTGRPS</sequence>
<protein>
    <submittedName>
        <fullName evidence="3">Uncharacterized protein</fullName>
    </submittedName>
</protein>
<feature type="region of interest" description="Disordered" evidence="1">
    <location>
        <begin position="1"/>
        <end position="20"/>
    </location>
</feature>
<feature type="transmembrane region" description="Helical" evidence="2">
    <location>
        <begin position="173"/>
        <end position="204"/>
    </location>
</feature>
<organism evidence="3 4">
    <name type="scientific">Vespula maculifrons</name>
    <name type="common">Eastern yellow jacket</name>
    <name type="synonym">Wasp</name>
    <dbReference type="NCBI Taxonomy" id="7453"/>
    <lineage>
        <taxon>Eukaryota</taxon>
        <taxon>Metazoa</taxon>
        <taxon>Ecdysozoa</taxon>
        <taxon>Arthropoda</taxon>
        <taxon>Hexapoda</taxon>
        <taxon>Insecta</taxon>
        <taxon>Pterygota</taxon>
        <taxon>Neoptera</taxon>
        <taxon>Endopterygota</taxon>
        <taxon>Hymenoptera</taxon>
        <taxon>Apocrita</taxon>
        <taxon>Aculeata</taxon>
        <taxon>Vespoidea</taxon>
        <taxon>Vespidae</taxon>
        <taxon>Vespinae</taxon>
        <taxon>Vespula</taxon>
    </lineage>
</organism>